<dbReference type="InterPro" id="IPR004211">
    <property type="entry name" value="Endonuclease_7"/>
</dbReference>
<evidence type="ECO:0008006" key="2">
    <source>
        <dbReference type="Google" id="ProtNLM"/>
    </source>
</evidence>
<dbReference type="Gene3D" id="3.40.1800.10">
    <property type="entry name" value="His-Me finger endonucleases"/>
    <property type="match status" value="1"/>
</dbReference>
<dbReference type="Pfam" id="PF02945">
    <property type="entry name" value="Endonuclease_7"/>
    <property type="match status" value="1"/>
</dbReference>
<protein>
    <recommendedName>
        <fullName evidence="2">Recombination endonuclease VII</fullName>
    </recommendedName>
</protein>
<accession>A0A0F9I344</accession>
<dbReference type="EMBL" id="LAZR01015233">
    <property type="protein sequence ID" value="KKM14069.1"/>
    <property type="molecule type" value="Genomic_DNA"/>
</dbReference>
<reference evidence="1" key="1">
    <citation type="journal article" date="2015" name="Nature">
        <title>Complex archaea that bridge the gap between prokaryotes and eukaryotes.</title>
        <authorList>
            <person name="Spang A."/>
            <person name="Saw J.H."/>
            <person name="Jorgensen S.L."/>
            <person name="Zaremba-Niedzwiedzka K."/>
            <person name="Martijn J."/>
            <person name="Lind A.E."/>
            <person name="van Eijk R."/>
            <person name="Schleper C."/>
            <person name="Guy L."/>
            <person name="Ettema T.J."/>
        </authorList>
    </citation>
    <scope>NUCLEOTIDE SEQUENCE</scope>
</reference>
<gene>
    <name evidence="1" type="ORF">LCGC14_1709810</name>
</gene>
<evidence type="ECO:0000313" key="1">
    <source>
        <dbReference type="EMBL" id="KKM14069.1"/>
    </source>
</evidence>
<comment type="caution">
    <text evidence="1">The sequence shown here is derived from an EMBL/GenBank/DDBJ whole genome shotgun (WGS) entry which is preliminary data.</text>
</comment>
<sequence>MRKGRCTRCGDETQVARRQGAGKQWRQLCKGCAVAHLKGLPLRERRCRNCGEVLPVLAFWQSKTKGDGYEDRCKTCLQERYRKYCEKQARKFANSPRLPGMKQCTHCKRTQRGTEFTRDRGRPDGLTAWCRECRLEVKRRYNLRKRTAARGITVEVYERMVEAQGGLCLICGKGGHNGSLAIDHDHKTGEVRGLLCNSCNFGIGNFKDSPKLMAKGAEYLEGARG</sequence>
<name>A0A0F9I344_9ZZZZ</name>
<dbReference type="AlphaFoldDB" id="A0A0F9I344"/>
<dbReference type="InterPro" id="IPR044925">
    <property type="entry name" value="His-Me_finger_sf"/>
</dbReference>
<dbReference type="InterPro" id="IPR038563">
    <property type="entry name" value="Endonuclease_7_sf"/>
</dbReference>
<dbReference type="SUPFAM" id="SSF54060">
    <property type="entry name" value="His-Me finger endonucleases"/>
    <property type="match status" value="1"/>
</dbReference>
<organism evidence="1">
    <name type="scientific">marine sediment metagenome</name>
    <dbReference type="NCBI Taxonomy" id="412755"/>
    <lineage>
        <taxon>unclassified sequences</taxon>
        <taxon>metagenomes</taxon>
        <taxon>ecological metagenomes</taxon>
    </lineage>
</organism>
<proteinExistence type="predicted"/>